<dbReference type="Pfam" id="PF11241">
    <property type="entry name" value="DUF3043"/>
    <property type="match status" value="1"/>
</dbReference>
<feature type="transmembrane region" description="Helical" evidence="2">
    <location>
        <begin position="132"/>
        <end position="156"/>
    </location>
</feature>
<dbReference type="EMBL" id="JBHUOP010000001">
    <property type="protein sequence ID" value="MFD2839270.1"/>
    <property type="molecule type" value="Genomic_DNA"/>
</dbReference>
<feature type="region of interest" description="Disordered" evidence="1">
    <location>
        <begin position="1"/>
        <end position="59"/>
    </location>
</feature>
<keyword evidence="2" id="KW-1133">Transmembrane helix</keyword>
<keyword evidence="2" id="KW-0812">Transmembrane</keyword>
<proteinExistence type="predicted"/>
<evidence type="ECO:0000256" key="1">
    <source>
        <dbReference type="SAM" id="MobiDB-lite"/>
    </source>
</evidence>
<dbReference type="Proteomes" id="UP001597391">
    <property type="component" value="Unassembled WGS sequence"/>
</dbReference>
<feature type="transmembrane region" description="Helical" evidence="2">
    <location>
        <begin position="109"/>
        <end position="126"/>
    </location>
</feature>
<keyword evidence="4" id="KW-1185">Reference proteome</keyword>
<protein>
    <submittedName>
        <fullName evidence="3">DUF3043 domain-containing protein</fullName>
    </submittedName>
</protein>
<organism evidence="3 4">
    <name type="scientific">Populibacterium corticicola</name>
    <dbReference type="NCBI Taxonomy" id="1812826"/>
    <lineage>
        <taxon>Bacteria</taxon>
        <taxon>Bacillati</taxon>
        <taxon>Actinomycetota</taxon>
        <taxon>Actinomycetes</taxon>
        <taxon>Micrococcales</taxon>
        <taxon>Jonesiaceae</taxon>
        <taxon>Populibacterium</taxon>
    </lineage>
</organism>
<accession>A0ABW5X9Z4</accession>
<name>A0ABW5X9Z4_9MICO</name>
<keyword evidence="2" id="KW-0472">Membrane</keyword>
<evidence type="ECO:0000313" key="3">
    <source>
        <dbReference type="EMBL" id="MFD2839270.1"/>
    </source>
</evidence>
<evidence type="ECO:0000256" key="2">
    <source>
        <dbReference type="SAM" id="Phobius"/>
    </source>
</evidence>
<dbReference type="InterPro" id="IPR021403">
    <property type="entry name" value="DUF3043"/>
</dbReference>
<reference evidence="4" key="1">
    <citation type="journal article" date="2019" name="Int. J. Syst. Evol. Microbiol.">
        <title>The Global Catalogue of Microorganisms (GCM) 10K type strain sequencing project: providing services to taxonomists for standard genome sequencing and annotation.</title>
        <authorList>
            <consortium name="The Broad Institute Genomics Platform"/>
            <consortium name="The Broad Institute Genome Sequencing Center for Infectious Disease"/>
            <person name="Wu L."/>
            <person name="Ma J."/>
        </authorList>
    </citation>
    <scope>NUCLEOTIDE SEQUENCE [LARGE SCALE GENOMIC DNA]</scope>
    <source>
        <strain evidence="4">KCTC 33576</strain>
    </source>
</reference>
<gene>
    <name evidence="3" type="ORF">ACFSYH_01630</name>
</gene>
<comment type="caution">
    <text evidence="3">The sequence shown here is derived from an EMBL/GenBank/DDBJ whole genome shotgun (WGS) entry which is preliminary data.</text>
</comment>
<sequence length="205" mass="23057">MSSPKKQSKPEPAITESSSVQEALDKANHRSGGKGRPTPSRAEAEAAKRRPLVPSDRRAAAKAQRVKERAARDVEYAALKSGDEANMPYRDRGPVKRYIRDFVDARRGIGEYFLYAALVFLVMTLLSNLSPWIAIVGLVLMYLTVILAVVDAFVLWRQLKKRLVNKFGDQVLNTRGLMMYAVTRAFQFRRGRLPKPVVKHGEYPA</sequence>
<dbReference type="RefSeq" id="WP_377464716.1">
    <property type="nucleotide sequence ID" value="NZ_JBHUOP010000001.1"/>
</dbReference>
<evidence type="ECO:0000313" key="4">
    <source>
        <dbReference type="Proteomes" id="UP001597391"/>
    </source>
</evidence>